<accession>A0A074L182</accession>
<dbReference type="Proteomes" id="UP000027821">
    <property type="component" value="Unassembled WGS sequence"/>
</dbReference>
<evidence type="ECO:0008006" key="10">
    <source>
        <dbReference type="Google" id="ProtNLM"/>
    </source>
</evidence>
<evidence type="ECO:0000259" key="7">
    <source>
        <dbReference type="Pfam" id="PF14322"/>
    </source>
</evidence>
<evidence type="ECO:0000256" key="3">
    <source>
        <dbReference type="ARBA" id="ARBA00022729"/>
    </source>
</evidence>
<gene>
    <name evidence="8" type="ORF">EL17_08870</name>
</gene>
<comment type="subcellular location">
    <subcellularLocation>
        <location evidence="1">Cell outer membrane</location>
    </subcellularLocation>
</comment>
<dbReference type="STRING" id="1048983.EL17_08870"/>
<protein>
    <recommendedName>
        <fullName evidence="10">Carbohydrate-binding protein SusD</fullName>
    </recommendedName>
</protein>
<dbReference type="InterPro" id="IPR033985">
    <property type="entry name" value="SusD-like_N"/>
</dbReference>
<keyword evidence="5" id="KW-0998">Cell outer membrane</keyword>
<comment type="similarity">
    <text evidence="2">Belongs to the SusD family.</text>
</comment>
<dbReference type="InterPro" id="IPR012944">
    <property type="entry name" value="SusD_RagB_dom"/>
</dbReference>
<feature type="domain" description="SusD-like N-terminal" evidence="7">
    <location>
        <begin position="76"/>
        <end position="227"/>
    </location>
</feature>
<evidence type="ECO:0000256" key="5">
    <source>
        <dbReference type="ARBA" id="ARBA00023237"/>
    </source>
</evidence>
<comment type="caution">
    <text evidence="8">The sequence shown here is derived from an EMBL/GenBank/DDBJ whole genome shotgun (WGS) entry which is preliminary data.</text>
</comment>
<feature type="domain" description="RagB/SusD" evidence="6">
    <location>
        <begin position="340"/>
        <end position="468"/>
    </location>
</feature>
<dbReference type="InterPro" id="IPR011990">
    <property type="entry name" value="TPR-like_helical_dom_sf"/>
</dbReference>
<sequence>MKVIYTTYKALLLFLGGMLLNSCSSEFLEIVPKGRLIAEKTGDYHKMFYNLRLVNMGATNAHAPLSDELVAIEPFFSSSQLRTQRLYRWEADIYETEQNSSELEITMENLYIYNKIINEVLQSTEGSEQEKLSLQAEALGGRAWTYFLLINYFGMPYNAATAASDPGFPMVIEADLVARNFQRASVAEIYDLIVRDLTTAIPNLPVEVVSRMRFSRAAGKALLGKVYTFMGRYADAAPLLRDAITEMGSMGISTGLYDYNDGYSSQLTVNDRENLYSKQFVNNWVHQGNEYVLKPEVAALYHSTDLRLRYQYRTTAQNGAQYPVPGILRRVLGSGQAQFGVRASELYLLDAEVKCRLNDLPGAVASLEFFRSHRMPEQDAKVPAAIASDQISLLRFIFEERLREFAVLGYRWFDIRRLSVDPLIPLDITDLTHRIYNADGTVKETFNLTRNRLVLKFPQTVMDQNPGMINNN</sequence>
<keyword evidence="3" id="KW-0732">Signal</keyword>
<proteinExistence type="inferred from homology"/>
<evidence type="ECO:0000313" key="8">
    <source>
        <dbReference type="EMBL" id="KEO74235.1"/>
    </source>
</evidence>
<dbReference type="AlphaFoldDB" id="A0A074L182"/>
<dbReference type="SUPFAM" id="SSF48452">
    <property type="entry name" value="TPR-like"/>
    <property type="match status" value="1"/>
</dbReference>
<evidence type="ECO:0000256" key="4">
    <source>
        <dbReference type="ARBA" id="ARBA00023136"/>
    </source>
</evidence>
<keyword evidence="4" id="KW-0472">Membrane</keyword>
<dbReference type="EMBL" id="JMIH01000016">
    <property type="protein sequence ID" value="KEO74235.1"/>
    <property type="molecule type" value="Genomic_DNA"/>
</dbReference>
<evidence type="ECO:0000256" key="1">
    <source>
        <dbReference type="ARBA" id="ARBA00004442"/>
    </source>
</evidence>
<evidence type="ECO:0000313" key="9">
    <source>
        <dbReference type="Proteomes" id="UP000027821"/>
    </source>
</evidence>
<dbReference type="RefSeq" id="WP_035073191.1">
    <property type="nucleotide sequence ID" value="NZ_JMIH01000016.1"/>
</dbReference>
<dbReference type="Pfam" id="PF07980">
    <property type="entry name" value="SusD_RagB"/>
    <property type="match status" value="1"/>
</dbReference>
<reference evidence="8 9" key="1">
    <citation type="submission" date="2014-04" db="EMBL/GenBank/DDBJ databases">
        <title>Characterization and application of a salt tolerant electro-active bacterium.</title>
        <authorList>
            <person name="Yang L."/>
            <person name="Wei S."/>
            <person name="Tay Q.X.M."/>
        </authorList>
    </citation>
    <scope>NUCLEOTIDE SEQUENCE [LARGE SCALE GENOMIC DNA]</scope>
    <source>
        <strain evidence="8 9">LY1</strain>
    </source>
</reference>
<evidence type="ECO:0000256" key="2">
    <source>
        <dbReference type="ARBA" id="ARBA00006275"/>
    </source>
</evidence>
<keyword evidence="9" id="KW-1185">Reference proteome</keyword>
<dbReference type="eggNOG" id="COG0388">
    <property type="taxonomic scope" value="Bacteria"/>
</dbReference>
<evidence type="ECO:0000259" key="6">
    <source>
        <dbReference type="Pfam" id="PF07980"/>
    </source>
</evidence>
<dbReference type="Pfam" id="PF14322">
    <property type="entry name" value="SusD-like_3"/>
    <property type="match status" value="1"/>
</dbReference>
<dbReference type="GO" id="GO:0009279">
    <property type="term" value="C:cell outer membrane"/>
    <property type="evidence" value="ECO:0007669"/>
    <property type="project" value="UniProtKB-SubCell"/>
</dbReference>
<organism evidence="8 9">
    <name type="scientific">Anditalea andensis</name>
    <dbReference type="NCBI Taxonomy" id="1048983"/>
    <lineage>
        <taxon>Bacteria</taxon>
        <taxon>Pseudomonadati</taxon>
        <taxon>Bacteroidota</taxon>
        <taxon>Cytophagia</taxon>
        <taxon>Cytophagales</taxon>
        <taxon>Cytophagaceae</taxon>
        <taxon>Anditalea</taxon>
    </lineage>
</organism>
<dbReference type="OrthoDB" id="1147023at2"/>
<dbReference type="Gene3D" id="1.25.40.390">
    <property type="match status" value="1"/>
</dbReference>
<name>A0A074L182_9BACT</name>